<protein>
    <recommendedName>
        <fullName evidence="4">Secretion system C-terminal sorting domain-containing protein</fullName>
    </recommendedName>
</protein>
<keyword evidence="1" id="KW-0732">Signal</keyword>
<dbReference type="Proteomes" id="UP000215214">
    <property type="component" value="Chromosome TJEJU"/>
</dbReference>
<evidence type="ECO:0000313" key="3">
    <source>
        <dbReference type="Proteomes" id="UP000215214"/>
    </source>
</evidence>
<organism evidence="2 3">
    <name type="scientific">Tenacibaculum jejuense</name>
    <dbReference type="NCBI Taxonomy" id="584609"/>
    <lineage>
        <taxon>Bacteria</taxon>
        <taxon>Pseudomonadati</taxon>
        <taxon>Bacteroidota</taxon>
        <taxon>Flavobacteriia</taxon>
        <taxon>Flavobacteriales</taxon>
        <taxon>Flavobacteriaceae</taxon>
        <taxon>Tenacibaculum</taxon>
    </lineage>
</organism>
<name>A0A238UDP9_9FLAO</name>
<dbReference type="AlphaFoldDB" id="A0A238UDP9"/>
<accession>A0A238UDP9</accession>
<dbReference type="InterPro" id="IPR029058">
    <property type="entry name" value="AB_hydrolase_fold"/>
</dbReference>
<dbReference type="SUPFAM" id="SSF53474">
    <property type="entry name" value="alpha/beta-Hydrolases"/>
    <property type="match status" value="1"/>
</dbReference>
<dbReference type="Gene3D" id="3.40.50.1820">
    <property type="entry name" value="alpha/beta hydrolase"/>
    <property type="match status" value="1"/>
</dbReference>
<gene>
    <name evidence="2" type="ORF">TJEJU_3502</name>
</gene>
<evidence type="ECO:0000256" key="1">
    <source>
        <dbReference type="ARBA" id="ARBA00022729"/>
    </source>
</evidence>
<proteinExistence type="predicted"/>
<evidence type="ECO:0008006" key="4">
    <source>
        <dbReference type="Google" id="ProtNLM"/>
    </source>
</evidence>
<dbReference type="NCBIfam" id="TIGR04183">
    <property type="entry name" value="Por_Secre_tail"/>
    <property type="match status" value="1"/>
</dbReference>
<dbReference type="KEGG" id="tje:TJEJU_3502"/>
<dbReference type="OrthoDB" id="9765872at2"/>
<sequence length="598" mass="68198">MRSKTTIQFLIAFLFPFIVFSNNFIEKQLPSPDKLYSFYSDPLAKSTIHYGKTPSNFNGEVLLFNHGYIDMNQLFFKNNTFYSDAYRNGYQVVFVGIIKNEDIWMNGELLAESIDIITHKYNIGQLSILAHGHGGKAAEVAMYSFNKNNKVKKVITFGTPFWGTYIADISEQQWFNWIWKKTGLNSKSVTSTTYYCRDIVRPLFDNNPKNEPNKFITIGGSSFDSKEDVTTPSMLTTGSILYFTQGTNDGITPYTSSLRPKSTFVFEKGEFDLNHIDIAFGPFTWDIVQPYLDSKETNTRAVTTSETNDIITSDYQIINSENSYDIIVGDKNTTEVIVDVFHEKNIETFKLFGNDVKLSPISKKKKDDFINDYSSRYLINSKTKLVANSRFAAFVHFPEGPRMSYKAMKNKQSLLVNFEDINIPTEEIEVDAIITKTGNLYGEPISGDSFVYTFSFKPDEKQFALNVDGFNDGVYSIYITGKHPTFIRSIISGFTVGNISLSDVKKEIVEDEITFDIELKTNTIPYNTILLQKKTTEPSKILVKVFNANGQLQFKEILTSFNGNFTFTDDRIASLRSGIYIIDVEQEEFKKSFRVVKE</sequence>
<dbReference type="RefSeq" id="WP_095074150.1">
    <property type="nucleotide sequence ID" value="NZ_LT899436.1"/>
</dbReference>
<evidence type="ECO:0000313" key="2">
    <source>
        <dbReference type="EMBL" id="SNR17146.1"/>
    </source>
</evidence>
<dbReference type="EMBL" id="LT899436">
    <property type="protein sequence ID" value="SNR17146.1"/>
    <property type="molecule type" value="Genomic_DNA"/>
</dbReference>
<reference evidence="2 3" key="1">
    <citation type="submission" date="2017-07" db="EMBL/GenBank/DDBJ databases">
        <authorList>
            <person name="Sun Z.S."/>
            <person name="Albrecht U."/>
            <person name="Echele G."/>
            <person name="Lee C.C."/>
        </authorList>
    </citation>
    <scope>NUCLEOTIDE SEQUENCE [LARGE SCALE GENOMIC DNA]</scope>
    <source>
        <strain evidence="3">type strain: KCTC 22618</strain>
    </source>
</reference>
<keyword evidence="3" id="KW-1185">Reference proteome</keyword>
<dbReference type="InterPro" id="IPR026444">
    <property type="entry name" value="Secre_tail"/>
</dbReference>